<keyword evidence="1" id="KW-0175">Coiled coil</keyword>
<protein>
    <recommendedName>
        <fullName evidence="2">DUSP domain-containing protein</fullName>
    </recommendedName>
</protein>
<evidence type="ECO:0000313" key="3">
    <source>
        <dbReference type="EMBL" id="CAD8044027.1"/>
    </source>
</evidence>
<feature type="coiled-coil region" evidence="1">
    <location>
        <begin position="207"/>
        <end position="252"/>
    </location>
</feature>
<dbReference type="Proteomes" id="UP000688137">
    <property type="component" value="Unassembled WGS sequence"/>
</dbReference>
<dbReference type="InterPro" id="IPR006615">
    <property type="entry name" value="Pept_C19_DUSP"/>
</dbReference>
<dbReference type="OMA" id="WQNYISK"/>
<comment type="caution">
    <text evidence="3">The sequence shown here is derived from an EMBL/GenBank/DDBJ whole genome shotgun (WGS) entry which is preliminary data.</text>
</comment>
<gene>
    <name evidence="3" type="ORF">PPRIM_AZ9-3.1.T0060109</name>
</gene>
<evidence type="ECO:0000256" key="1">
    <source>
        <dbReference type="SAM" id="Coils"/>
    </source>
</evidence>
<dbReference type="AlphaFoldDB" id="A0A8S1JQA5"/>
<organism evidence="3 4">
    <name type="scientific">Paramecium primaurelia</name>
    <dbReference type="NCBI Taxonomy" id="5886"/>
    <lineage>
        <taxon>Eukaryota</taxon>
        <taxon>Sar</taxon>
        <taxon>Alveolata</taxon>
        <taxon>Ciliophora</taxon>
        <taxon>Intramacronucleata</taxon>
        <taxon>Oligohymenophorea</taxon>
        <taxon>Peniculida</taxon>
        <taxon>Parameciidae</taxon>
        <taxon>Paramecium</taxon>
    </lineage>
</organism>
<evidence type="ECO:0000259" key="2">
    <source>
        <dbReference type="Pfam" id="PF06337"/>
    </source>
</evidence>
<keyword evidence="4" id="KW-1185">Reference proteome</keyword>
<evidence type="ECO:0000313" key="4">
    <source>
        <dbReference type="Proteomes" id="UP000688137"/>
    </source>
</evidence>
<reference evidence="3" key="1">
    <citation type="submission" date="2021-01" db="EMBL/GenBank/DDBJ databases">
        <authorList>
            <consortium name="Genoscope - CEA"/>
            <person name="William W."/>
        </authorList>
    </citation>
    <scope>NUCLEOTIDE SEQUENCE</scope>
</reference>
<dbReference type="GO" id="GO:0004843">
    <property type="term" value="F:cysteine-type deubiquitinase activity"/>
    <property type="evidence" value="ECO:0007669"/>
    <property type="project" value="InterPro"/>
</dbReference>
<sequence length="533" mass="63603">MFRIAEKTQLISCPMHKKPIKYLNIGQNCSLELRIGCSSCMGGNFIDFELAEELLDKLNNGNNDDDMKQQIKIDFMHTLNQFRNQVNKILDNIEKLVESMNYSSDKLINWLNQIKEASQFNIDDLRQIAVKLGVYIIKQGDQFQPRVNEQWQNYISKYAQILQKTSLIINQKIIEKELNPNDQAEIVTQEEPKKICQIESKEILLAKQDIGQEVEKLNNNYQIEIDEQKKKIEFLEGQIEKYHNLYNKLRNQNDNQEPVLETPKVNMIINKHEPEKKEELYKPLQKQDKEQLQIQKYLDEKTINHPLWKEFNNEIDHIKNQLKWLEYKYAEQLYQFNQQALQEQQKKQQLHFIKKPQENQNFSKFYLNQLIAQLQTINKLLLDSQTMYKMDNIVVSKNYQDEQDLKKKVLETIDYIRNHKQHLDVCQIELKYVQELMSINELSKCNMVNSRDLQKYFQRLTDKNKYGIFYINNNALLKNSKSLQQVIIKSLQDNQLKDNLQIDKDFILVNKFVWKFISTLYFSSGPEILIQEN</sequence>
<dbReference type="EMBL" id="CAJJDM010000003">
    <property type="protein sequence ID" value="CAD8044027.1"/>
    <property type="molecule type" value="Genomic_DNA"/>
</dbReference>
<proteinExistence type="predicted"/>
<accession>A0A8S1JQA5</accession>
<dbReference type="Pfam" id="PF06337">
    <property type="entry name" value="DUSP"/>
    <property type="match status" value="1"/>
</dbReference>
<name>A0A8S1JQA5_PARPR</name>
<feature type="domain" description="DUSP" evidence="2">
    <location>
        <begin position="444"/>
        <end position="530"/>
    </location>
</feature>